<evidence type="ECO:0000256" key="4">
    <source>
        <dbReference type="ARBA" id="ARBA00022664"/>
    </source>
</evidence>
<dbReference type="PANTHER" id="PTHR16290:SF0">
    <property type="entry name" value="DECAPPING PROTEIN 1, ISOFORM A"/>
    <property type="match status" value="1"/>
</dbReference>
<protein>
    <submittedName>
        <fullName evidence="6">OLC1v1034144C1</fullName>
    </submittedName>
</protein>
<dbReference type="GO" id="GO:0031087">
    <property type="term" value="P:deadenylation-independent decapping of nuclear-transcribed mRNA"/>
    <property type="evidence" value="ECO:0007669"/>
    <property type="project" value="TreeGrafter"/>
</dbReference>
<comment type="subcellular location">
    <subcellularLocation>
        <location evidence="1">Cytoplasm</location>
    </subcellularLocation>
</comment>
<dbReference type="GO" id="GO:0006397">
    <property type="term" value="P:mRNA processing"/>
    <property type="evidence" value="ECO:0007669"/>
    <property type="project" value="UniProtKB-KW"/>
</dbReference>
<feature type="compositionally biased region" description="Low complexity" evidence="5">
    <location>
        <begin position="1"/>
        <end position="16"/>
    </location>
</feature>
<dbReference type="GO" id="GO:0000932">
    <property type="term" value="C:P-body"/>
    <property type="evidence" value="ECO:0007669"/>
    <property type="project" value="TreeGrafter"/>
</dbReference>
<dbReference type="PANTHER" id="PTHR16290">
    <property type="entry name" value="TRANSCRIPTION FACTOR SMIF DECAPPING ENZYME DCP1"/>
    <property type="match status" value="1"/>
</dbReference>
<dbReference type="InterPro" id="IPR010334">
    <property type="entry name" value="Dcp1"/>
</dbReference>
<organism evidence="6 7">
    <name type="scientific">Oldenlandia corymbosa var. corymbosa</name>
    <dbReference type="NCBI Taxonomy" id="529605"/>
    <lineage>
        <taxon>Eukaryota</taxon>
        <taxon>Viridiplantae</taxon>
        <taxon>Streptophyta</taxon>
        <taxon>Embryophyta</taxon>
        <taxon>Tracheophyta</taxon>
        <taxon>Spermatophyta</taxon>
        <taxon>Magnoliopsida</taxon>
        <taxon>eudicotyledons</taxon>
        <taxon>Gunneridae</taxon>
        <taxon>Pentapetalae</taxon>
        <taxon>asterids</taxon>
        <taxon>lamiids</taxon>
        <taxon>Gentianales</taxon>
        <taxon>Rubiaceae</taxon>
        <taxon>Rubioideae</taxon>
        <taxon>Spermacoceae</taxon>
        <taxon>Hedyotis-Oldenlandia complex</taxon>
        <taxon>Oldenlandia</taxon>
    </lineage>
</organism>
<accession>A0AAV1CR94</accession>
<dbReference type="Gene3D" id="2.30.29.30">
    <property type="entry name" value="Pleckstrin-homology domain (PH domain)/Phosphotyrosine-binding domain (PTB)"/>
    <property type="match status" value="1"/>
</dbReference>
<evidence type="ECO:0000256" key="3">
    <source>
        <dbReference type="ARBA" id="ARBA00022490"/>
    </source>
</evidence>
<dbReference type="CDD" id="cd13182">
    <property type="entry name" value="EVH1-like_Dcp1"/>
    <property type="match status" value="1"/>
</dbReference>
<name>A0AAV1CR94_OLDCO</name>
<evidence type="ECO:0000313" key="7">
    <source>
        <dbReference type="Proteomes" id="UP001161247"/>
    </source>
</evidence>
<keyword evidence="4" id="KW-0507">mRNA processing</keyword>
<dbReference type="Proteomes" id="UP001161247">
    <property type="component" value="Chromosome 3"/>
</dbReference>
<dbReference type="GO" id="GO:0003729">
    <property type="term" value="F:mRNA binding"/>
    <property type="evidence" value="ECO:0007669"/>
    <property type="project" value="TreeGrafter"/>
</dbReference>
<dbReference type="GO" id="GO:0008047">
    <property type="term" value="F:enzyme activator activity"/>
    <property type="evidence" value="ECO:0007669"/>
    <property type="project" value="InterPro"/>
</dbReference>
<reference evidence="6" key="1">
    <citation type="submission" date="2023-03" db="EMBL/GenBank/DDBJ databases">
        <authorList>
            <person name="Julca I."/>
        </authorList>
    </citation>
    <scope>NUCLEOTIDE SEQUENCE</scope>
</reference>
<keyword evidence="7" id="KW-1185">Reference proteome</keyword>
<dbReference type="GO" id="GO:0000290">
    <property type="term" value="P:deadenylation-dependent decapping of nuclear-transcribed mRNA"/>
    <property type="evidence" value="ECO:0007669"/>
    <property type="project" value="InterPro"/>
</dbReference>
<dbReference type="AlphaFoldDB" id="A0AAV1CR94"/>
<evidence type="ECO:0000256" key="5">
    <source>
        <dbReference type="SAM" id="MobiDB-lite"/>
    </source>
</evidence>
<sequence>MLSSSSTSTAKSTPASNETTGKLTPNLDKDTTKLLNLTVLQRRDPSIQEILRIATHVTLYKFNIDLNQWARKDVEGSLFVVKRSAQPRFQFIVMNRRSTENLVEDLLSDLEFEIQVPYLLYRNAAEEVNGIWFYNSQECEEIFDLFNRIINVHLKAPAKQDATPSKREFKELEAVPTCAAIEGALELSIKPSTSTVQQEDPSFMKFFNKSMNVGNNFSNGPQSGQLHPNSSPTSTLSHVPFAHSSHVPTLQIPTLPPASYLSPSTMTPNGRSDLLHSSNSVANLVKPSSFVATSPSSSFFMAPVSSTATTALPPLLTPQQPHGAPMLQPFPPPTQPPTYTTAVMNYTPLNREKVSDALRMLVQDDQFVDMVYRALLKVNHS</sequence>
<feature type="compositionally biased region" description="Polar residues" evidence="5">
    <location>
        <begin position="217"/>
        <end position="237"/>
    </location>
</feature>
<evidence type="ECO:0000256" key="2">
    <source>
        <dbReference type="ARBA" id="ARBA00008778"/>
    </source>
</evidence>
<keyword evidence="3" id="KW-0963">Cytoplasm</keyword>
<dbReference type="EMBL" id="OX459120">
    <property type="protein sequence ID" value="CAI9097673.1"/>
    <property type="molecule type" value="Genomic_DNA"/>
</dbReference>
<dbReference type="SUPFAM" id="SSF50729">
    <property type="entry name" value="PH domain-like"/>
    <property type="match status" value="1"/>
</dbReference>
<evidence type="ECO:0000256" key="1">
    <source>
        <dbReference type="ARBA" id="ARBA00004496"/>
    </source>
</evidence>
<feature type="region of interest" description="Disordered" evidence="5">
    <location>
        <begin position="1"/>
        <end position="27"/>
    </location>
</feature>
<dbReference type="InterPro" id="IPR011993">
    <property type="entry name" value="PH-like_dom_sf"/>
</dbReference>
<proteinExistence type="inferred from homology"/>
<feature type="region of interest" description="Disordered" evidence="5">
    <location>
        <begin position="217"/>
        <end position="240"/>
    </location>
</feature>
<evidence type="ECO:0000313" key="6">
    <source>
        <dbReference type="EMBL" id="CAI9097673.1"/>
    </source>
</evidence>
<comment type="similarity">
    <text evidence="2">Belongs to the DCP1 family.</text>
</comment>
<dbReference type="Pfam" id="PF06058">
    <property type="entry name" value="DCP1"/>
    <property type="match status" value="1"/>
</dbReference>
<gene>
    <name evidence="6" type="ORF">OLC1_LOCUS8102</name>
</gene>
<dbReference type="FunFam" id="2.30.29.30:FF:000159">
    <property type="entry name" value="mRNA-decapping enzyme-like protein"/>
    <property type="match status" value="1"/>
</dbReference>